<accession>A0ABT6NK30</accession>
<reference evidence="1 2" key="1">
    <citation type="submission" date="2023-04" db="EMBL/GenBank/DDBJ databases">
        <title>The genome sequence of Polyangium sorediatum DSM14670.</title>
        <authorList>
            <person name="Zhang X."/>
        </authorList>
    </citation>
    <scope>NUCLEOTIDE SEQUENCE [LARGE SCALE GENOMIC DNA]</scope>
    <source>
        <strain evidence="1 2">DSM 14670</strain>
    </source>
</reference>
<gene>
    <name evidence="1" type="ORF">QHF89_04135</name>
</gene>
<evidence type="ECO:0000313" key="2">
    <source>
        <dbReference type="Proteomes" id="UP001160301"/>
    </source>
</evidence>
<dbReference type="Proteomes" id="UP001160301">
    <property type="component" value="Unassembled WGS sequence"/>
</dbReference>
<evidence type="ECO:0000313" key="1">
    <source>
        <dbReference type="EMBL" id="MDI1428663.1"/>
    </source>
</evidence>
<proteinExistence type="predicted"/>
<name>A0ABT6NK30_9BACT</name>
<sequence>MQTHMWFPLQGRLLRMEEDEILHSKEKNLRSKVNGLFLWR</sequence>
<keyword evidence="2" id="KW-1185">Reference proteome</keyword>
<dbReference type="RefSeq" id="WP_284720030.1">
    <property type="nucleotide sequence ID" value="NZ_JARZHI010000002.1"/>
</dbReference>
<protein>
    <submittedName>
        <fullName evidence="1">Uncharacterized protein</fullName>
    </submittedName>
</protein>
<dbReference type="EMBL" id="JARZHI010000002">
    <property type="protein sequence ID" value="MDI1428663.1"/>
    <property type="molecule type" value="Genomic_DNA"/>
</dbReference>
<comment type="caution">
    <text evidence="1">The sequence shown here is derived from an EMBL/GenBank/DDBJ whole genome shotgun (WGS) entry which is preliminary data.</text>
</comment>
<organism evidence="1 2">
    <name type="scientific">Polyangium sorediatum</name>
    <dbReference type="NCBI Taxonomy" id="889274"/>
    <lineage>
        <taxon>Bacteria</taxon>
        <taxon>Pseudomonadati</taxon>
        <taxon>Myxococcota</taxon>
        <taxon>Polyangia</taxon>
        <taxon>Polyangiales</taxon>
        <taxon>Polyangiaceae</taxon>
        <taxon>Polyangium</taxon>
    </lineage>
</organism>